<protein>
    <recommendedName>
        <fullName evidence="2">Asl1-like glycosyl hydrolase catalytic domain-containing protein</fullName>
    </recommendedName>
</protein>
<keyword evidence="5" id="KW-1185">Reference proteome</keyword>
<dbReference type="STRING" id="644358.A0A0C4DNA8"/>
<dbReference type="OMA" id="WYDNFAG"/>
<dbReference type="SUPFAM" id="SSF51445">
    <property type="entry name" value="(Trans)glycosidases"/>
    <property type="match status" value="1"/>
</dbReference>
<dbReference type="GO" id="GO:0009277">
    <property type="term" value="C:fungal-type cell wall"/>
    <property type="evidence" value="ECO:0007669"/>
    <property type="project" value="TreeGrafter"/>
</dbReference>
<dbReference type="InterPro" id="IPR024655">
    <property type="entry name" value="Asl1_glyco_hydro_catalytic"/>
</dbReference>
<feature type="domain" description="Asl1-like glycosyl hydrolase catalytic" evidence="2">
    <location>
        <begin position="40"/>
        <end position="287"/>
    </location>
</feature>
<dbReference type="GO" id="GO:0071966">
    <property type="term" value="P:fungal-type cell wall polysaccharide metabolic process"/>
    <property type="evidence" value="ECO:0007669"/>
    <property type="project" value="TreeGrafter"/>
</dbReference>
<evidence type="ECO:0000313" key="3">
    <source>
        <dbReference type="EMBL" id="KLU82214.1"/>
    </source>
</evidence>
<reference evidence="3" key="3">
    <citation type="submission" date="2011-03" db="EMBL/GenBank/DDBJ databases">
        <title>Annotation of Magnaporthe poae ATCC 64411.</title>
        <authorList>
            <person name="Ma L.-J."/>
            <person name="Dead R."/>
            <person name="Young S.K."/>
            <person name="Zeng Q."/>
            <person name="Gargeya S."/>
            <person name="Fitzgerald M."/>
            <person name="Haas B."/>
            <person name="Abouelleil A."/>
            <person name="Alvarado L."/>
            <person name="Arachchi H.M."/>
            <person name="Berlin A."/>
            <person name="Brown A."/>
            <person name="Chapman S.B."/>
            <person name="Chen Z."/>
            <person name="Dunbar C."/>
            <person name="Freedman E."/>
            <person name="Gearin G."/>
            <person name="Gellesch M."/>
            <person name="Goldberg J."/>
            <person name="Griggs A."/>
            <person name="Gujja S."/>
            <person name="Heiman D."/>
            <person name="Howarth C."/>
            <person name="Larson L."/>
            <person name="Lui A."/>
            <person name="MacDonald P.J.P."/>
            <person name="Mehta T."/>
            <person name="Montmayeur A."/>
            <person name="Murphy C."/>
            <person name="Neiman D."/>
            <person name="Pearson M."/>
            <person name="Priest M."/>
            <person name="Roberts A."/>
            <person name="Saif S."/>
            <person name="Shea T."/>
            <person name="Shenoy N."/>
            <person name="Sisk P."/>
            <person name="Stolte C."/>
            <person name="Sykes S."/>
            <person name="Yandava C."/>
            <person name="Wortman J."/>
            <person name="Nusbaum C."/>
            <person name="Birren B."/>
        </authorList>
    </citation>
    <scope>NUCLEOTIDE SEQUENCE</scope>
    <source>
        <strain evidence="3">ATCC 64411</strain>
    </source>
</reference>
<dbReference type="OrthoDB" id="43654at2759"/>
<name>A0A0C4DNA8_MAGP6</name>
<reference evidence="3" key="2">
    <citation type="submission" date="2010-05" db="EMBL/GenBank/DDBJ databases">
        <title>The Genome Sequence of Magnaporthe poae strain ATCC 64411.</title>
        <authorList>
            <consortium name="The Broad Institute Genome Sequencing Platform"/>
            <consortium name="Broad Institute Genome Sequencing Center for Infectious Disease"/>
            <person name="Ma L.-J."/>
            <person name="Dead R."/>
            <person name="Young S."/>
            <person name="Zeng Q."/>
            <person name="Koehrsen M."/>
            <person name="Alvarado L."/>
            <person name="Berlin A."/>
            <person name="Chapman S.B."/>
            <person name="Chen Z."/>
            <person name="Freedman E."/>
            <person name="Gellesch M."/>
            <person name="Goldberg J."/>
            <person name="Griggs A."/>
            <person name="Gujja S."/>
            <person name="Heilman E.R."/>
            <person name="Heiman D."/>
            <person name="Hepburn T."/>
            <person name="Howarth C."/>
            <person name="Jen D."/>
            <person name="Larson L."/>
            <person name="Mehta T."/>
            <person name="Neiman D."/>
            <person name="Pearson M."/>
            <person name="Roberts A."/>
            <person name="Saif S."/>
            <person name="Shea T."/>
            <person name="Shenoy N."/>
            <person name="Sisk P."/>
            <person name="Stolte C."/>
            <person name="Sykes S."/>
            <person name="Walk T."/>
            <person name="White J."/>
            <person name="Yandava C."/>
            <person name="Haas B."/>
            <person name="Nusbaum C."/>
            <person name="Birren B."/>
        </authorList>
    </citation>
    <scope>NUCLEOTIDE SEQUENCE</scope>
    <source>
        <strain evidence="3">ATCC 64411</strain>
    </source>
</reference>
<gene>
    <name evidence="3" type="ORF">MAPG_01289</name>
</gene>
<dbReference type="EnsemblFungi" id="MAPG_01289T0">
    <property type="protein sequence ID" value="MAPG_01289T0"/>
    <property type="gene ID" value="MAPG_01289"/>
</dbReference>
<feature type="signal peptide" evidence="1">
    <location>
        <begin position="1"/>
        <end position="23"/>
    </location>
</feature>
<dbReference type="Gene3D" id="3.20.20.80">
    <property type="entry name" value="Glycosidases"/>
    <property type="match status" value="1"/>
</dbReference>
<organism evidence="4 5">
    <name type="scientific">Magnaporthiopsis poae (strain ATCC 64411 / 73-15)</name>
    <name type="common">Kentucky bluegrass fungus</name>
    <name type="synonym">Magnaporthe poae</name>
    <dbReference type="NCBI Taxonomy" id="644358"/>
    <lineage>
        <taxon>Eukaryota</taxon>
        <taxon>Fungi</taxon>
        <taxon>Dikarya</taxon>
        <taxon>Ascomycota</taxon>
        <taxon>Pezizomycotina</taxon>
        <taxon>Sordariomycetes</taxon>
        <taxon>Sordariomycetidae</taxon>
        <taxon>Magnaporthales</taxon>
        <taxon>Magnaporthaceae</taxon>
        <taxon>Magnaporthiopsis</taxon>
    </lineage>
</organism>
<dbReference type="EMBL" id="GL876966">
    <property type="protein sequence ID" value="KLU82214.1"/>
    <property type="molecule type" value="Genomic_DNA"/>
</dbReference>
<reference evidence="4" key="5">
    <citation type="submission" date="2015-06" db="UniProtKB">
        <authorList>
            <consortium name="EnsemblFungi"/>
        </authorList>
    </citation>
    <scope>IDENTIFICATION</scope>
    <source>
        <strain evidence="4">ATCC 64411</strain>
    </source>
</reference>
<evidence type="ECO:0000313" key="4">
    <source>
        <dbReference type="EnsemblFungi" id="MAPG_01289T0"/>
    </source>
</evidence>
<feature type="chain" id="PRO_5009385173" description="Asl1-like glycosyl hydrolase catalytic domain-containing protein" evidence="1">
    <location>
        <begin position="24"/>
        <end position="331"/>
    </location>
</feature>
<dbReference type="Proteomes" id="UP000011715">
    <property type="component" value="Unassembled WGS sequence"/>
</dbReference>
<dbReference type="InterPro" id="IPR053183">
    <property type="entry name" value="ASL1"/>
</dbReference>
<dbReference type="PANTHER" id="PTHR34154:SF3">
    <property type="entry name" value="ALKALI-SENSITIVE LINKAGE PROTEIN 1"/>
    <property type="match status" value="1"/>
</dbReference>
<dbReference type="PANTHER" id="PTHR34154">
    <property type="entry name" value="ALKALI-SENSITIVE LINKAGE PROTEIN 1"/>
    <property type="match status" value="1"/>
</dbReference>
<reference evidence="5" key="1">
    <citation type="submission" date="2010-05" db="EMBL/GenBank/DDBJ databases">
        <title>The genome sequence of Magnaporthe poae strain ATCC 64411.</title>
        <authorList>
            <person name="Ma L.-J."/>
            <person name="Dead R."/>
            <person name="Young S."/>
            <person name="Zeng Q."/>
            <person name="Koehrsen M."/>
            <person name="Alvarado L."/>
            <person name="Berlin A."/>
            <person name="Chapman S.B."/>
            <person name="Chen Z."/>
            <person name="Freedman E."/>
            <person name="Gellesch M."/>
            <person name="Goldberg J."/>
            <person name="Griggs A."/>
            <person name="Gujja S."/>
            <person name="Heilman E.R."/>
            <person name="Heiman D."/>
            <person name="Hepburn T."/>
            <person name="Howarth C."/>
            <person name="Jen D."/>
            <person name="Larson L."/>
            <person name="Mehta T."/>
            <person name="Neiman D."/>
            <person name="Pearson M."/>
            <person name="Roberts A."/>
            <person name="Saif S."/>
            <person name="Shea T."/>
            <person name="Shenoy N."/>
            <person name="Sisk P."/>
            <person name="Stolte C."/>
            <person name="Sykes S."/>
            <person name="Walk T."/>
            <person name="White J."/>
            <person name="Yandava C."/>
            <person name="Haas B."/>
            <person name="Nusbaum C."/>
            <person name="Birren B."/>
        </authorList>
    </citation>
    <scope>NUCLEOTIDE SEQUENCE [LARGE SCALE GENOMIC DNA]</scope>
    <source>
        <strain evidence="5">ATCC 64411 / 73-15</strain>
    </source>
</reference>
<proteinExistence type="predicted"/>
<evidence type="ECO:0000313" key="5">
    <source>
        <dbReference type="Proteomes" id="UP000011715"/>
    </source>
</evidence>
<sequence>MHIPSILLGLALPILSAVQPAAAQQPNPKRGLCFVPNKDYPQDNYVWTRPVSPLTWYYNYGAEPTVVFNNISQDNFEFVPMLWGAPKDPSDTTFLNKVRDLITKKNINITHVLAFNEPDGPSSQGGSDVQPAFAARVWIKNIMPLQEMGVKAGLPAPTGGWGGIPWLRQFLGNCSDIISEGGDRKNCTFDFVPIHWYGNFGGLASHIGTYAAAFPGKKMWVTEYNLNDQPLASTQEFVKMSMEYMDRIEDVERYSLFGSFRSHKSNVGPNATMLSAGGQLTDIGAMYLNKAPTGVLPQTGGSTNAAPGQVASSVLKAAAVAAIVGAVTLAL</sequence>
<dbReference type="EMBL" id="ADBL01000302">
    <property type="status" value="NOT_ANNOTATED_CDS"/>
    <property type="molecule type" value="Genomic_DNA"/>
</dbReference>
<dbReference type="FunFam" id="3.20.20.80:FF:000207">
    <property type="entry name" value="Glycoside hydrolase family 128 protein"/>
    <property type="match status" value="1"/>
</dbReference>
<reference evidence="4" key="4">
    <citation type="journal article" date="2015" name="G3 (Bethesda)">
        <title>Genome sequences of three phytopathogenic species of the Magnaporthaceae family of fungi.</title>
        <authorList>
            <person name="Okagaki L.H."/>
            <person name="Nunes C.C."/>
            <person name="Sailsbery J."/>
            <person name="Clay B."/>
            <person name="Brown D."/>
            <person name="John T."/>
            <person name="Oh Y."/>
            <person name="Young N."/>
            <person name="Fitzgerald M."/>
            <person name="Haas B.J."/>
            <person name="Zeng Q."/>
            <person name="Young S."/>
            <person name="Adiconis X."/>
            <person name="Fan L."/>
            <person name="Levin J.Z."/>
            <person name="Mitchell T.K."/>
            <person name="Okubara P.A."/>
            <person name="Farman M.L."/>
            <person name="Kohn L.M."/>
            <person name="Birren B."/>
            <person name="Ma L.-J."/>
            <person name="Dean R.A."/>
        </authorList>
    </citation>
    <scope>NUCLEOTIDE SEQUENCE</scope>
    <source>
        <strain evidence="4">ATCC 64411 / 73-15</strain>
    </source>
</reference>
<accession>A0A0C4DNA8</accession>
<dbReference type="AlphaFoldDB" id="A0A0C4DNA8"/>
<dbReference type="VEuPathDB" id="FungiDB:MAPG_01289"/>
<keyword evidence="1" id="KW-0732">Signal</keyword>
<evidence type="ECO:0000256" key="1">
    <source>
        <dbReference type="SAM" id="SignalP"/>
    </source>
</evidence>
<dbReference type="eggNOG" id="ENOG502S2W1">
    <property type="taxonomic scope" value="Eukaryota"/>
</dbReference>
<evidence type="ECO:0000259" key="2">
    <source>
        <dbReference type="Pfam" id="PF11790"/>
    </source>
</evidence>
<dbReference type="Pfam" id="PF11790">
    <property type="entry name" value="Glyco_hydro_cc"/>
    <property type="match status" value="1"/>
</dbReference>
<dbReference type="InterPro" id="IPR017853">
    <property type="entry name" value="GH"/>
</dbReference>